<keyword evidence="3 6" id="KW-0378">Hydrolase</keyword>
<dbReference type="eggNOG" id="COG1164">
    <property type="taxonomic scope" value="Bacteria"/>
</dbReference>
<dbReference type="GO" id="GO:0004222">
    <property type="term" value="F:metalloendopeptidase activity"/>
    <property type="evidence" value="ECO:0007669"/>
    <property type="project" value="InterPro"/>
</dbReference>
<dbReference type="CDD" id="cd09607">
    <property type="entry name" value="M3B_PepF"/>
    <property type="match status" value="1"/>
</dbReference>
<keyword evidence="2 6" id="KW-0479">Metal-binding</keyword>
<reference evidence="9 10" key="1">
    <citation type="submission" date="2014-08" db="EMBL/GenBank/DDBJ databases">
        <authorList>
            <person name="den Bakker H.C."/>
        </authorList>
    </citation>
    <scope>NUCLEOTIDE SEQUENCE [LARGE SCALE GENOMIC DNA]</scope>
    <source>
        <strain evidence="9 10">DSM 18334</strain>
    </source>
</reference>
<comment type="similarity">
    <text evidence="6">Belongs to the peptidase M3 family.</text>
</comment>
<evidence type="ECO:0000256" key="1">
    <source>
        <dbReference type="ARBA" id="ARBA00022670"/>
    </source>
</evidence>
<dbReference type="InterPro" id="IPR034006">
    <property type="entry name" value="M3B_PepF_2"/>
</dbReference>
<keyword evidence="5 6" id="KW-0482">Metalloprotease</keyword>
<evidence type="ECO:0000256" key="5">
    <source>
        <dbReference type="ARBA" id="ARBA00023049"/>
    </source>
</evidence>
<feature type="domain" description="Peptidase M3A/M3B catalytic" evidence="7">
    <location>
        <begin position="195"/>
        <end position="574"/>
    </location>
</feature>
<evidence type="ECO:0000313" key="9">
    <source>
        <dbReference type="EMBL" id="KGE20031.1"/>
    </source>
</evidence>
<dbReference type="PANTHER" id="PTHR34217">
    <property type="entry name" value="METAL-DEPENDENT CARBOXYPEPTIDASE"/>
    <property type="match status" value="1"/>
</dbReference>
<dbReference type="AlphaFoldDB" id="A0A098MDG9"/>
<evidence type="ECO:0000256" key="3">
    <source>
        <dbReference type="ARBA" id="ARBA00022801"/>
    </source>
</evidence>
<feature type="domain" description="Oligopeptidase F N-terminal" evidence="8">
    <location>
        <begin position="116"/>
        <end position="172"/>
    </location>
</feature>
<dbReference type="Gene3D" id="1.10.1370.20">
    <property type="entry name" value="Oligoendopeptidase f, C-terminal domain"/>
    <property type="match status" value="1"/>
</dbReference>
<dbReference type="InterPro" id="IPR013647">
    <property type="entry name" value="OligopepF_N_dom"/>
</dbReference>
<evidence type="ECO:0000256" key="4">
    <source>
        <dbReference type="ARBA" id="ARBA00022833"/>
    </source>
</evidence>
<evidence type="ECO:0000259" key="8">
    <source>
        <dbReference type="Pfam" id="PF08439"/>
    </source>
</evidence>
<organism evidence="9 10">
    <name type="scientific">Paenibacillus wynnii</name>
    <dbReference type="NCBI Taxonomy" id="268407"/>
    <lineage>
        <taxon>Bacteria</taxon>
        <taxon>Bacillati</taxon>
        <taxon>Bacillota</taxon>
        <taxon>Bacilli</taxon>
        <taxon>Bacillales</taxon>
        <taxon>Paenibacillaceae</taxon>
        <taxon>Paenibacillus</taxon>
    </lineage>
</organism>
<dbReference type="RefSeq" id="WP_036651831.1">
    <property type="nucleotide sequence ID" value="NZ_JQCR01000002.1"/>
</dbReference>
<dbReference type="GO" id="GO:0006508">
    <property type="term" value="P:proteolysis"/>
    <property type="evidence" value="ECO:0007669"/>
    <property type="project" value="UniProtKB-KW"/>
</dbReference>
<evidence type="ECO:0000259" key="7">
    <source>
        <dbReference type="Pfam" id="PF01432"/>
    </source>
</evidence>
<evidence type="ECO:0000256" key="6">
    <source>
        <dbReference type="RuleBase" id="RU003435"/>
    </source>
</evidence>
<reference evidence="9 10" key="2">
    <citation type="submission" date="2014-10" db="EMBL/GenBank/DDBJ databases">
        <title>Comparative genomics of the Paenibacillus odorifer group.</title>
        <authorList>
            <person name="Tsai Y.-C."/>
            <person name="Martin N."/>
            <person name="Korlach J."/>
            <person name="Wiedmann M."/>
        </authorList>
    </citation>
    <scope>NUCLEOTIDE SEQUENCE [LARGE SCALE GENOMIC DNA]</scope>
    <source>
        <strain evidence="9 10">DSM 18334</strain>
    </source>
</reference>
<dbReference type="GO" id="GO:0004181">
    <property type="term" value="F:metallocarboxypeptidase activity"/>
    <property type="evidence" value="ECO:0007669"/>
    <property type="project" value="InterPro"/>
</dbReference>
<dbReference type="STRING" id="268407.PWYN_12260"/>
<comment type="caution">
    <text evidence="9">The sequence shown here is derived from an EMBL/GenBank/DDBJ whole genome shotgun (WGS) entry which is preliminary data.</text>
</comment>
<dbReference type="InterPro" id="IPR042088">
    <property type="entry name" value="OligoPept_F_C"/>
</dbReference>
<dbReference type="InterPro" id="IPR001567">
    <property type="entry name" value="Pept_M3A_M3B_dom"/>
</dbReference>
<dbReference type="GO" id="GO:0046872">
    <property type="term" value="F:metal ion binding"/>
    <property type="evidence" value="ECO:0007669"/>
    <property type="project" value="UniProtKB-UniRule"/>
</dbReference>
<accession>A0A098MDG9</accession>
<evidence type="ECO:0000313" key="10">
    <source>
        <dbReference type="Proteomes" id="UP000029734"/>
    </source>
</evidence>
<dbReference type="Gene3D" id="1.20.140.70">
    <property type="entry name" value="Oligopeptidase f, N-terminal domain"/>
    <property type="match status" value="1"/>
</dbReference>
<dbReference type="SUPFAM" id="SSF55486">
    <property type="entry name" value="Metalloproteases ('zincins'), catalytic domain"/>
    <property type="match status" value="1"/>
</dbReference>
<keyword evidence="10" id="KW-1185">Reference proteome</keyword>
<dbReference type="EMBL" id="JQCR01000002">
    <property type="protein sequence ID" value="KGE20031.1"/>
    <property type="molecule type" value="Genomic_DNA"/>
</dbReference>
<dbReference type="PANTHER" id="PTHR34217:SF1">
    <property type="entry name" value="CARBOXYPEPTIDASE 1"/>
    <property type="match status" value="1"/>
</dbReference>
<evidence type="ECO:0000256" key="2">
    <source>
        <dbReference type="ARBA" id="ARBA00022723"/>
    </source>
</evidence>
<proteinExistence type="inferred from homology"/>
<sequence length="589" mass="67286">MNLTWNLDSLYTSFYSEGWKADRERLKHHIHALNEWADLSLNDRSQPSTLIEEFLKRYNGFKSVYACLSCYLELILSADSRNTEAMDMLDDIECEGADIVNVCVIFNKWLNSIDGLDEVIDRSPYLMEHRFYLNELLRQSKYVLSEEVEVVIARLQSTGSKAWQRLYMNSVSNVLVDVEVEGESRRLSLSELRNMAYDTNSTLRKAAYHGEWEAYRDIAEVSAACINGISGEALTIYGMRGYESPLAKVLASSRMDRETLEVMLSAIKESLPAFHTYYLKKAQRLGHTASLPFYDIFAPINEGIKVLTYAEARDCIVDSFRTFSDELADFAQKVFDNHWIDAEPRAGKGNYGMCVDIFPIQESRIMTTFTGSYTDVGVLAHEIGHAYHSSCLSGEKMINTDYPTPIAETASIFCETIINHELLKLAPTEDGISLLERSISDAGYYVVDFYGRYLFENQLYEKRQHGTLSVEELNELMLACMQEAYGQSIDPATIHPYMWINKVGYYMAGNEFLNFPYSFGLLFSKGLYAQYKKQGRDFVARYHSFLSATSKNNIVDAAQLMEIDVHSLQFWRDALALIAEEIEDFVNRA</sequence>
<dbReference type="Pfam" id="PF08439">
    <property type="entry name" value="Peptidase_M3_N"/>
    <property type="match status" value="1"/>
</dbReference>
<dbReference type="Pfam" id="PF01432">
    <property type="entry name" value="Peptidase_M3"/>
    <property type="match status" value="1"/>
</dbReference>
<dbReference type="InterPro" id="IPR001333">
    <property type="entry name" value="Peptidase_M32_Taq"/>
</dbReference>
<comment type="cofactor">
    <cofactor evidence="6">
        <name>Zn(2+)</name>
        <dbReference type="ChEBI" id="CHEBI:29105"/>
    </cofactor>
    <text evidence="6">Binds 1 zinc ion.</text>
</comment>
<keyword evidence="1 6" id="KW-0645">Protease</keyword>
<gene>
    <name evidence="9" type="ORF">PWYN_12260</name>
</gene>
<name>A0A098MDG9_9BACL</name>
<keyword evidence="4 6" id="KW-0862">Zinc</keyword>
<protein>
    <submittedName>
        <fullName evidence="9">Oligoendopeptidase F</fullName>
    </submittedName>
</protein>
<dbReference type="Proteomes" id="UP000029734">
    <property type="component" value="Unassembled WGS sequence"/>
</dbReference>